<comment type="caution">
    <text evidence="8">Lacks conserved residue(s) required for the propagation of feature annotation.</text>
</comment>
<dbReference type="InterPro" id="IPR013604">
    <property type="entry name" value="7TM_chemorcpt"/>
</dbReference>
<reference evidence="9 10" key="2">
    <citation type="journal article" date="2010" name="Nucleic Acids Res.">
        <title>BeetleBase in 2010: revisions to provide comprehensive genomic information for Tribolium castaneum.</title>
        <authorList>
            <person name="Kim H.S."/>
            <person name="Murphy T."/>
            <person name="Xia J."/>
            <person name="Caragea D."/>
            <person name="Park Y."/>
            <person name="Beeman R.W."/>
            <person name="Lorenzen M.D."/>
            <person name="Butcher S."/>
            <person name="Manak J.R."/>
            <person name="Brown S.J."/>
        </authorList>
    </citation>
    <scope>GENOME REANNOTATION</scope>
    <source>
        <strain evidence="9 10">Georgia GA2</strain>
    </source>
</reference>
<feature type="transmembrane region" description="Helical" evidence="8">
    <location>
        <begin position="246"/>
        <end position="267"/>
    </location>
</feature>
<dbReference type="GO" id="GO:0005886">
    <property type="term" value="C:plasma membrane"/>
    <property type="evidence" value="ECO:0007669"/>
    <property type="project" value="UniProtKB-SubCell"/>
</dbReference>
<feature type="transmembrane region" description="Helical" evidence="8">
    <location>
        <begin position="46"/>
        <end position="67"/>
    </location>
</feature>
<comment type="subcellular location">
    <subcellularLocation>
        <location evidence="1 8">Cell membrane</location>
        <topology evidence="1 8">Multi-pass membrane protein</topology>
    </subcellularLocation>
</comment>
<dbReference type="GO" id="GO:0008049">
    <property type="term" value="P:male courtship behavior"/>
    <property type="evidence" value="ECO:0000318"/>
    <property type="project" value="GO_Central"/>
</dbReference>
<evidence type="ECO:0000256" key="6">
    <source>
        <dbReference type="ARBA" id="ARBA00023170"/>
    </source>
</evidence>
<dbReference type="InParanoid" id="D6WRP6"/>
<keyword evidence="6 8" id="KW-0675">Receptor</keyword>
<proteinExistence type="inferred from homology"/>
<keyword evidence="7 8" id="KW-0807">Transducer</keyword>
<evidence type="ECO:0000256" key="1">
    <source>
        <dbReference type="ARBA" id="ARBA00004651"/>
    </source>
</evidence>
<evidence type="ECO:0000256" key="2">
    <source>
        <dbReference type="ARBA" id="ARBA00022475"/>
    </source>
</evidence>
<evidence type="ECO:0000256" key="4">
    <source>
        <dbReference type="ARBA" id="ARBA00022989"/>
    </source>
</evidence>
<dbReference type="PANTHER" id="PTHR21143:SF104">
    <property type="entry name" value="GUSTATORY RECEPTOR 8A-RELATED"/>
    <property type="match status" value="1"/>
</dbReference>
<name>D6WRP6_TRICA</name>
<evidence type="ECO:0000256" key="7">
    <source>
        <dbReference type="ARBA" id="ARBA00023224"/>
    </source>
</evidence>
<feature type="transmembrane region" description="Helical" evidence="8">
    <location>
        <begin position="360"/>
        <end position="378"/>
    </location>
</feature>
<evidence type="ECO:0000256" key="5">
    <source>
        <dbReference type="ARBA" id="ARBA00023136"/>
    </source>
</evidence>
<keyword evidence="2 8" id="KW-1003">Cell membrane</keyword>
<dbReference type="AlphaFoldDB" id="D6WRP6"/>
<dbReference type="HOGENOM" id="CLU_060014_1_0_1"/>
<dbReference type="GO" id="GO:0007165">
    <property type="term" value="P:signal transduction"/>
    <property type="evidence" value="ECO:0007669"/>
    <property type="project" value="UniProtKB-KW"/>
</dbReference>
<evidence type="ECO:0000313" key="10">
    <source>
        <dbReference type="Proteomes" id="UP000007266"/>
    </source>
</evidence>
<dbReference type="Proteomes" id="UP000007266">
    <property type="component" value="Linkage group 7"/>
</dbReference>
<feature type="transmembrane region" description="Helical" evidence="8">
    <location>
        <begin position="87"/>
        <end position="108"/>
    </location>
</feature>
<keyword evidence="10" id="KW-1185">Reference proteome</keyword>
<accession>D6WRP6</accession>
<keyword evidence="3 8" id="KW-0812">Transmembrane</keyword>
<protein>
    <recommendedName>
        <fullName evidence="8">Gustatory receptor</fullName>
    </recommendedName>
</protein>
<dbReference type="Pfam" id="PF08395">
    <property type="entry name" value="7tm_7"/>
    <property type="match status" value="1"/>
</dbReference>
<dbReference type="PANTHER" id="PTHR21143">
    <property type="entry name" value="INVERTEBRATE GUSTATORY RECEPTOR"/>
    <property type="match status" value="1"/>
</dbReference>
<dbReference type="GO" id="GO:0043025">
    <property type="term" value="C:neuronal cell body"/>
    <property type="evidence" value="ECO:0000318"/>
    <property type="project" value="GO_Central"/>
</dbReference>
<comment type="similarity">
    <text evidence="8">Belongs to the insect chemoreceptor superfamily. Gustatory receptor (GR) family.</text>
</comment>
<dbReference type="GO" id="GO:0050909">
    <property type="term" value="P:sensory perception of taste"/>
    <property type="evidence" value="ECO:0007669"/>
    <property type="project" value="InterPro"/>
</dbReference>
<dbReference type="PhylomeDB" id="D6WRP6"/>
<keyword evidence="4 8" id="KW-1133">Transmembrane helix</keyword>
<evidence type="ECO:0000313" key="9">
    <source>
        <dbReference type="EMBL" id="EFA07606.1"/>
    </source>
</evidence>
<organism evidence="9 10">
    <name type="scientific">Tribolium castaneum</name>
    <name type="common">Red flour beetle</name>
    <dbReference type="NCBI Taxonomy" id="7070"/>
    <lineage>
        <taxon>Eukaryota</taxon>
        <taxon>Metazoa</taxon>
        <taxon>Ecdysozoa</taxon>
        <taxon>Arthropoda</taxon>
        <taxon>Hexapoda</taxon>
        <taxon>Insecta</taxon>
        <taxon>Pterygota</taxon>
        <taxon>Neoptera</taxon>
        <taxon>Endopterygota</taxon>
        <taxon>Coleoptera</taxon>
        <taxon>Polyphaga</taxon>
        <taxon>Cucujiformia</taxon>
        <taxon>Tenebrionidae</taxon>
        <taxon>Tenebrionidae incertae sedis</taxon>
        <taxon>Tribolium</taxon>
    </lineage>
</organism>
<dbReference type="GO" id="GO:0030424">
    <property type="term" value="C:axon"/>
    <property type="evidence" value="ECO:0000318"/>
    <property type="project" value="GO_Central"/>
</dbReference>
<reference evidence="9 10" key="1">
    <citation type="journal article" date="2008" name="Nature">
        <title>The genome of the model beetle and pest Tribolium castaneum.</title>
        <authorList>
            <consortium name="Tribolium Genome Sequencing Consortium"/>
            <person name="Richards S."/>
            <person name="Gibbs R.A."/>
            <person name="Weinstock G.M."/>
            <person name="Brown S.J."/>
            <person name="Denell R."/>
            <person name="Beeman R.W."/>
            <person name="Gibbs R."/>
            <person name="Beeman R.W."/>
            <person name="Brown S.J."/>
            <person name="Bucher G."/>
            <person name="Friedrich M."/>
            <person name="Grimmelikhuijzen C.J."/>
            <person name="Klingler M."/>
            <person name="Lorenzen M."/>
            <person name="Richards S."/>
            <person name="Roth S."/>
            <person name="Schroder R."/>
            <person name="Tautz D."/>
            <person name="Zdobnov E.M."/>
            <person name="Muzny D."/>
            <person name="Gibbs R.A."/>
            <person name="Weinstock G.M."/>
            <person name="Attaway T."/>
            <person name="Bell S."/>
            <person name="Buhay C.J."/>
            <person name="Chandrabose M.N."/>
            <person name="Chavez D."/>
            <person name="Clerk-Blankenburg K.P."/>
            <person name="Cree A."/>
            <person name="Dao M."/>
            <person name="Davis C."/>
            <person name="Chacko J."/>
            <person name="Dinh H."/>
            <person name="Dugan-Rocha S."/>
            <person name="Fowler G."/>
            <person name="Garner T.T."/>
            <person name="Garnes J."/>
            <person name="Gnirke A."/>
            <person name="Hawes A."/>
            <person name="Hernandez J."/>
            <person name="Hines S."/>
            <person name="Holder M."/>
            <person name="Hume J."/>
            <person name="Jhangiani S.N."/>
            <person name="Joshi V."/>
            <person name="Khan Z.M."/>
            <person name="Jackson L."/>
            <person name="Kovar C."/>
            <person name="Kowis A."/>
            <person name="Lee S."/>
            <person name="Lewis L.R."/>
            <person name="Margolis J."/>
            <person name="Morgan M."/>
            <person name="Nazareth L.V."/>
            <person name="Nguyen N."/>
            <person name="Okwuonu G."/>
            <person name="Parker D."/>
            <person name="Richards S."/>
            <person name="Ruiz S.J."/>
            <person name="Santibanez J."/>
            <person name="Savard J."/>
            <person name="Scherer S.E."/>
            <person name="Schneider B."/>
            <person name="Sodergren E."/>
            <person name="Tautz D."/>
            <person name="Vattahil S."/>
            <person name="Villasana D."/>
            <person name="White C.S."/>
            <person name="Wright R."/>
            <person name="Park Y."/>
            <person name="Beeman R.W."/>
            <person name="Lord J."/>
            <person name="Oppert B."/>
            <person name="Lorenzen M."/>
            <person name="Brown S."/>
            <person name="Wang L."/>
            <person name="Savard J."/>
            <person name="Tautz D."/>
            <person name="Richards S."/>
            <person name="Weinstock G."/>
            <person name="Gibbs R.A."/>
            <person name="Liu Y."/>
            <person name="Worley K."/>
            <person name="Weinstock G."/>
            <person name="Elsik C.G."/>
            <person name="Reese J.T."/>
            <person name="Elhaik E."/>
            <person name="Landan G."/>
            <person name="Graur D."/>
            <person name="Arensburger P."/>
            <person name="Atkinson P."/>
            <person name="Beeman R.W."/>
            <person name="Beidler J."/>
            <person name="Brown S.J."/>
            <person name="Demuth J.P."/>
            <person name="Drury D.W."/>
            <person name="Du Y.Z."/>
            <person name="Fujiwara H."/>
            <person name="Lorenzen M."/>
            <person name="Maselli V."/>
            <person name="Osanai M."/>
            <person name="Park Y."/>
            <person name="Robertson H.M."/>
            <person name="Tu Z."/>
            <person name="Wang J.J."/>
            <person name="Wang S."/>
            <person name="Richards S."/>
            <person name="Song H."/>
            <person name="Zhang L."/>
            <person name="Sodergren E."/>
            <person name="Werner D."/>
            <person name="Stanke M."/>
            <person name="Morgenstern B."/>
            <person name="Solovyev V."/>
            <person name="Kosarev P."/>
            <person name="Brown G."/>
            <person name="Chen H.C."/>
            <person name="Ermolaeva O."/>
            <person name="Hlavina W."/>
            <person name="Kapustin Y."/>
            <person name="Kiryutin B."/>
            <person name="Kitts P."/>
            <person name="Maglott D."/>
            <person name="Pruitt K."/>
            <person name="Sapojnikov V."/>
            <person name="Souvorov A."/>
            <person name="Mackey A.J."/>
            <person name="Waterhouse R.M."/>
            <person name="Wyder S."/>
            <person name="Zdobnov E.M."/>
            <person name="Zdobnov E.M."/>
            <person name="Wyder S."/>
            <person name="Kriventseva E.V."/>
            <person name="Kadowaki T."/>
            <person name="Bork P."/>
            <person name="Aranda M."/>
            <person name="Bao R."/>
            <person name="Beermann A."/>
            <person name="Berns N."/>
            <person name="Bolognesi R."/>
            <person name="Bonneton F."/>
            <person name="Bopp D."/>
            <person name="Brown S.J."/>
            <person name="Bucher G."/>
            <person name="Butts T."/>
            <person name="Chaumot A."/>
            <person name="Denell R.E."/>
            <person name="Ferrier D.E."/>
            <person name="Friedrich M."/>
            <person name="Gordon C.M."/>
            <person name="Jindra M."/>
            <person name="Klingler M."/>
            <person name="Lan Q."/>
            <person name="Lattorff H.M."/>
            <person name="Laudet V."/>
            <person name="von Levetsow C."/>
            <person name="Liu Z."/>
            <person name="Lutz R."/>
            <person name="Lynch J.A."/>
            <person name="da Fonseca R.N."/>
            <person name="Posnien N."/>
            <person name="Reuter R."/>
            <person name="Roth S."/>
            <person name="Savard J."/>
            <person name="Schinko J.B."/>
            <person name="Schmitt C."/>
            <person name="Schoppmeier M."/>
            <person name="Schroder R."/>
            <person name="Shippy T.D."/>
            <person name="Simonnet F."/>
            <person name="Marques-Souza H."/>
            <person name="Tautz D."/>
            <person name="Tomoyasu Y."/>
            <person name="Trauner J."/>
            <person name="Van der Zee M."/>
            <person name="Vervoort M."/>
            <person name="Wittkopp N."/>
            <person name="Wimmer E.A."/>
            <person name="Yang X."/>
            <person name="Jones A.K."/>
            <person name="Sattelle D.B."/>
            <person name="Ebert P.R."/>
            <person name="Nelson D."/>
            <person name="Scott J.G."/>
            <person name="Beeman R.W."/>
            <person name="Muthukrishnan S."/>
            <person name="Kramer K.J."/>
            <person name="Arakane Y."/>
            <person name="Beeman R.W."/>
            <person name="Zhu Q."/>
            <person name="Hogenkamp D."/>
            <person name="Dixit R."/>
            <person name="Oppert B."/>
            <person name="Jiang H."/>
            <person name="Zou Z."/>
            <person name="Marshall J."/>
            <person name="Elpidina E."/>
            <person name="Vinokurov K."/>
            <person name="Oppert C."/>
            <person name="Zou Z."/>
            <person name="Evans J."/>
            <person name="Lu Z."/>
            <person name="Zhao P."/>
            <person name="Sumathipala N."/>
            <person name="Altincicek B."/>
            <person name="Vilcinskas A."/>
            <person name="Williams M."/>
            <person name="Hultmark D."/>
            <person name="Hetru C."/>
            <person name="Jiang H."/>
            <person name="Grimmelikhuijzen C.J."/>
            <person name="Hauser F."/>
            <person name="Cazzamali G."/>
            <person name="Williamson M."/>
            <person name="Park Y."/>
            <person name="Li B."/>
            <person name="Tanaka Y."/>
            <person name="Predel R."/>
            <person name="Neupert S."/>
            <person name="Schachtner J."/>
            <person name="Verleyen P."/>
            <person name="Raible F."/>
            <person name="Bork P."/>
            <person name="Friedrich M."/>
            <person name="Walden K.K."/>
            <person name="Robertson H.M."/>
            <person name="Angeli S."/>
            <person name="Foret S."/>
            <person name="Bucher G."/>
            <person name="Schuetz S."/>
            <person name="Maleszka R."/>
            <person name="Wimmer E.A."/>
            <person name="Beeman R.W."/>
            <person name="Lorenzen M."/>
            <person name="Tomoyasu Y."/>
            <person name="Miller S.C."/>
            <person name="Grossmann D."/>
            <person name="Bucher G."/>
        </authorList>
    </citation>
    <scope>NUCLEOTIDE SEQUENCE [LARGE SCALE GENOMIC DNA]</scope>
    <source>
        <strain evidence="9 10">Georgia GA2</strain>
    </source>
</reference>
<gene>
    <name evidence="9" type="primary">TcGr109</name>
    <name evidence="9" type="ORF">TcasGA2_TC030201</name>
</gene>
<evidence type="ECO:0000256" key="8">
    <source>
        <dbReference type="RuleBase" id="RU363108"/>
    </source>
</evidence>
<feature type="transmembrane region" description="Helical" evidence="8">
    <location>
        <begin position="150"/>
        <end position="177"/>
    </location>
</feature>
<evidence type="ECO:0000256" key="3">
    <source>
        <dbReference type="ARBA" id="ARBA00022692"/>
    </source>
</evidence>
<comment type="function">
    <text evidence="8">Gustatory receptor which mediates acceptance or avoidance behavior, depending on its substrates.</text>
</comment>
<feature type="transmembrane region" description="Helical" evidence="8">
    <location>
        <begin position="279"/>
        <end position="301"/>
    </location>
</feature>
<dbReference type="EMBL" id="KQ971354">
    <property type="protein sequence ID" value="EFA07606.1"/>
    <property type="molecule type" value="Genomic_DNA"/>
</dbReference>
<dbReference type="GO" id="GO:0007635">
    <property type="term" value="P:chemosensory behavior"/>
    <property type="evidence" value="ECO:0000318"/>
    <property type="project" value="GO_Central"/>
</dbReference>
<sequence length="385" mass="45443">MFVVNNMVFHLSIKDINFIRPLWSFLNLLQITPYYDFDKNVTIRPLLSKIHGMILIVIKTVWIVTMIKDEDVFQMWKTFSFTQKFTFTLVIINTVALNILTIVKSSLLKAHSWKRMIKNFQQIDVKLRNRGRVETSVWGNFYFKYTLKQILFLIFCAYELYSWSNFIAKIALSSIWFSPMGDLFYEFQTFNLITCLLQSIKVRYEVLNEKLVMITKRKAKSLYELQEMVQIYRILGETIEIYNSLFGYQILLITFHCGLQLVGCLNFPLVALNTSNFDINIILCNIIFLMIMLGCFIWMVLLMESTVQEAEKFVNFCYKLQEQVFQDSREIDVLRTVTAYAQHFTRKFSAGGFFYIGKKIIFSLIGHAATYLIIAVQFNERQFQK</sequence>
<dbReference type="GO" id="GO:0030425">
    <property type="term" value="C:dendrite"/>
    <property type="evidence" value="ECO:0000318"/>
    <property type="project" value="GO_Central"/>
</dbReference>
<keyword evidence="5 8" id="KW-0472">Membrane</keyword>